<feature type="compositionally biased region" description="Low complexity" evidence="2">
    <location>
        <begin position="369"/>
        <end position="380"/>
    </location>
</feature>
<dbReference type="GO" id="GO:0036064">
    <property type="term" value="C:ciliary basal body"/>
    <property type="evidence" value="ECO:0007669"/>
    <property type="project" value="TreeGrafter"/>
</dbReference>
<dbReference type="PANTHER" id="PTHR44414:SF1">
    <property type="entry name" value="PROTEIN NEDD1"/>
    <property type="match status" value="1"/>
</dbReference>
<dbReference type="Proteomes" id="UP000054007">
    <property type="component" value="Unassembled WGS sequence"/>
</dbReference>
<reference evidence="3 4" key="1">
    <citation type="journal article" date="2015" name="Fungal Genet. Biol.">
        <title>Evolution of novel wood decay mechanisms in Agaricales revealed by the genome sequences of Fistulina hepatica and Cylindrobasidium torrendii.</title>
        <authorList>
            <person name="Floudas D."/>
            <person name="Held B.W."/>
            <person name="Riley R."/>
            <person name="Nagy L.G."/>
            <person name="Koehler G."/>
            <person name="Ransdell A.S."/>
            <person name="Younus H."/>
            <person name="Chow J."/>
            <person name="Chiniquy J."/>
            <person name="Lipzen A."/>
            <person name="Tritt A."/>
            <person name="Sun H."/>
            <person name="Haridas S."/>
            <person name="LaButti K."/>
            <person name="Ohm R.A."/>
            <person name="Kues U."/>
            <person name="Blanchette R.A."/>
            <person name="Grigoriev I.V."/>
            <person name="Minto R.E."/>
            <person name="Hibbett D.S."/>
        </authorList>
    </citation>
    <scope>NUCLEOTIDE SEQUENCE [LARGE SCALE GENOMIC DNA]</scope>
    <source>
        <strain evidence="3 4">FP15055 ss-10</strain>
    </source>
</reference>
<dbReference type="AlphaFoldDB" id="A0A0D7BM56"/>
<gene>
    <name evidence="3" type="ORF">CYLTODRAFT_418718</name>
</gene>
<dbReference type="GO" id="GO:0005737">
    <property type="term" value="C:cytoplasm"/>
    <property type="evidence" value="ECO:0007669"/>
    <property type="project" value="TreeGrafter"/>
</dbReference>
<keyword evidence="1" id="KW-0175">Coiled coil</keyword>
<dbReference type="SMART" id="SM00320">
    <property type="entry name" value="WD40"/>
    <property type="match status" value="4"/>
</dbReference>
<dbReference type="EMBL" id="KN880452">
    <property type="protein sequence ID" value="KIY71658.1"/>
    <property type="molecule type" value="Genomic_DNA"/>
</dbReference>
<feature type="coiled-coil region" evidence="1">
    <location>
        <begin position="743"/>
        <end position="777"/>
    </location>
</feature>
<feature type="region of interest" description="Disordered" evidence="2">
    <location>
        <begin position="290"/>
        <end position="411"/>
    </location>
</feature>
<feature type="compositionally biased region" description="Low complexity" evidence="2">
    <location>
        <begin position="304"/>
        <end position="330"/>
    </location>
</feature>
<feature type="compositionally biased region" description="Polar residues" evidence="2">
    <location>
        <begin position="381"/>
        <end position="396"/>
    </location>
</feature>
<dbReference type="STRING" id="1314674.A0A0D7BM56"/>
<dbReference type="GO" id="GO:0043015">
    <property type="term" value="F:gamma-tubulin binding"/>
    <property type="evidence" value="ECO:0007669"/>
    <property type="project" value="TreeGrafter"/>
</dbReference>
<feature type="region of interest" description="Disordered" evidence="2">
    <location>
        <begin position="429"/>
        <end position="593"/>
    </location>
</feature>
<dbReference type="GO" id="GO:0005814">
    <property type="term" value="C:centriole"/>
    <property type="evidence" value="ECO:0007669"/>
    <property type="project" value="TreeGrafter"/>
</dbReference>
<keyword evidence="4" id="KW-1185">Reference proteome</keyword>
<feature type="compositionally biased region" description="Pro residues" evidence="2">
    <location>
        <begin position="538"/>
        <end position="547"/>
    </location>
</feature>
<evidence type="ECO:0000313" key="4">
    <source>
        <dbReference type="Proteomes" id="UP000054007"/>
    </source>
</evidence>
<dbReference type="InterPro" id="IPR052818">
    <property type="entry name" value="NEDD1_Spindle_Assembly"/>
</dbReference>
<proteinExistence type="predicted"/>
<dbReference type="InterPro" id="IPR036322">
    <property type="entry name" value="WD40_repeat_dom_sf"/>
</dbReference>
<dbReference type="OrthoDB" id="1602884at2759"/>
<dbReference type="SUPFAM" id="SSF50978">
    <property type="entry name" value="WD40 repeat-like"/>
    <property type="match status" value="1"/>
</dbReference>
<dbReference type="InterPro" id="IPR001680">
    <property type="entry name" value="WD40_rpt"/>
</dbReference>
<evidence type="ECO:0000313" key="3">
    <source>
        <dbReference type="EMBL" id="KIY71658.1"/>
    </source>
</evidence>
<sequence length="778" mass="83862">MLAIAVTDALAVVEPATVKKAPESVPTTVGNISAVASSVWTPNDHALYLCSAEGIRRWTSAADTLADVVTGRGISNVTTQDAETIIYSSAESIHVFDLPSSTVTQTFSAHKSPVTSLSVSNDGSLLSSTSSDAIHVHNIAHGSHTVLRGFPIRGGCLSAFSKHARTRLLVASGSQLAAYDTTRPSSPLRTITVGSPITGDIVAIACSPFSKTLVAAGTTMGYVGLVDLEKEKGLFRTVALNVSLTTLSFSPEGAALYAGTETGKVLIVDLRALDKAPKSITISQSGKRVESISVLPKNKAPGMSTATSKSSTTTENHASSSSKGADSPSPITVRARVTSLSRRETHARKTSLSMSNPKKAMPPVPSKPLSPLSNSTSNVPFSPSRNTPTKRPTASTPLKRGSIGNSTLRASLSRPENIDVLDAAKSPSLTARVRKSSILKPSTPPTERRRTISATPPRVASTSPPKVEEAARPPRLRTMSTMTGRGSKPEPLPMPRRTRAISSVSRVGPPSPQHHLTARVPKSSAPPTVYNRETETPSPMPPMPPIPGNMSAMLSSEPLPSRLSTPSPELDGPIPDIREPVTPLQRRGKSMSVLGLGTPEVERWIAKGDAKAKTVEFVDLGDSEDDEDETKQKDEQEKMPMPIVADPVQTDDDEPLNADLQRARERKEELKREVSMEIQVSPARRPQMTSMPTPVKSPLRHAGQAQEFLKGVIGDAMFEYQRETKAQMMAMHLEMMGLKRGWRKELQDVMEQYVGDLKDLREENKRLREENERLRRGY</sequence>
<organism evidence="3 4">
    <name type="scientific">Cylindrobasidium torrendii FP15055 ss-10</name>
    <dbReference type="NCBI Taxonomy" id="1314674"/>
    <lineage>
        <taxon>Eukaryota</taxon>
        <taxon>Fungi</taxon>
        <taxon>Dikarya</taxon>
        <taxon>Basidiomycota</taxon>
        <taxon>Agaricomycotina</taxon>
        <taxon>Agaricomycetes</taxon>
        <taxon>Agaricomycetidae</taxon>
        <taxon>Agaricales</taxon>
        <taxon>Marasmiineae</taxon>
        <taxon>Physalacriaceae</taxon>
        <taxon>Cylindrobasidium</taxon>
    </lineage>
</organism>
<evidence type="ECO:0000256" key="1">
    <source>
        <dbReference type="SAM" id="Coils"/>
    </source>
</evidence>
<dbReference type="GO" id="GO:0007020">
    <property type="term" value="P:microtubule nucleation"/>
    <property type="evidence" value="ECO:0007669"/>
    <property type="project" value="TreeGrafter"/>
</dbReference>
<dbReference type="PANTHER" id="PTHR44414">
    <property type="entry name" value="PROTEIN NEDD1"/>
    <property type="match status" value="1"/>
</dbReference>
<dbReference type="GO" id="GO:0000278">
    <property type="term" value="P:mitotic cell cycle"/>
    <property type="evidence" value="ECO:0007669"/>
    <property type="project" value="TreeGrafter"/>
</dbReference>
<dbReference type="InterPro" id="IPR015943">
    <property type="entry name" value="WD40/YVTN_repeat-like_dom_sf"/>
</dbReference>
<evidence type="ECO:0000256" key="2">
    <source>
        <dbReference type="SAM" id="MobiDB-lite"/>
    </source>
</evidence>
<protein>
    <submittedName>
        <fullName evidence="3">WD40 repeat-like protein</fullName>
    </submittedName>
</protein>
<dbReference type="GO" id="GO:0000922">
    <property type="term" value="C:spindle pole"/>
    <property type="evidence" value="ECO:0007669"/>
    <property type="project" value="TreeGrafter"/>
</dbReference>
<dbReference type="Gene3D" id="2.130.10.10">
    <property type="entry name" value="YVTN repeat-like/Quinoprotein amine dehydrogenase"/>
    <property type="match status" value="2"/>
</dbReference>
<accession>A0A0D7BM56</accession>
<feature type="compositionally biased region" description="Acidic residues" evidence="2">
    <location>
        <begin position="619"/>
        <end position="629"/>
    </location>
</feature>
<name>A0A0D7BM56_9AGAR</name>
<feature type="region of interest" description="Disordered" evidence="2">
    <location>
        <begin position="611"/>
        <end position="654"/>
    </location>
</feature>